<dbReference type="AlphaFoldDB" id="A0AAQ4EYF2"/>
<feature type="compositionally biased region" description="Polar residues" evidence="1">
    <location>
        <begin position="136"/>
        <end position="148"/>
    </location>
</feature>
<keyword evidence="3" id="KW-1185">Reference proteome</keyword>
<proteinExistence type="predicted"/>
<feature type="compositionally biased region" description="Basic residues" evidence="1">
    <location>
        <begin position="1"/>
        <end position="10"/>
    </location>
</feature>
<accession>A0AAQ4EYF2</accession>
<protein>
    <submittedName>
        <fullName evidence="2">Uncharacterized protein</fullName>
    </submittedName>
</protein>
<comment type="caution">
    <text evidence="2">The sequence shown here is derived from an EMBL/GenBank/DDBJ whole genome shotgun (WGS) entry which is preliminary data.</text>
</comment>
<sequence length="183" mass="19906">MRQRATRRCGRPGVSSDTPSTAIVPVTAYRGKTASDITHSGWDCKNKYEYQTETQKYLDCNIYCSFYTFTLFPVWSSEGRSLEARTIDWDGFGRLGATKTASPPARHTDVSSRDAIVWLSRKPRIGAGFSSVTLRTTPSGPDTVSGQGSEEAGQAPEVVVTCSSSSACKTVFGTDLGPWNSRT</sequence>
<evidence type="ECO:0000256" key="1">
    <source>
        <dbReference type="SAM" id="MobiDB-lite"/>
    </source>
</evidence>
<evidence type="ECO:0000313" key="2">
    <source>
        <dbReference type="EMBL" id="KAK8779790.1"/>
    </source>
</evidence>
<feature type="region of interest" description="Disordered" evidence="1">
    <location>
        <begin position="1"/>
        <end position="21"/>
    </location>
</feature>
<feature type="region of interest" description="Disordered" evidence="1">
    <location>
        <begin position="136"/>
        <end position="156"/>
    </location>
</feature>
<reference evidence="2 3" key="1">
    <citation type="journal article" date="2023" name="Arcadia Sci">
        <title>De novo assembly of a long-read Amblyomma americanum tick genome.</title>
        <authorList>
            <person name="Chou S."/>
            <person name="Poskanzer K.E."/>
            <person name="Rollins M."/>
            <person name="Thuy-Boun P.S."/>
        </authorList>
    </citation>
    <scope>NUCLEOTIDE SEQUENCE [LARGE SCALE GENOMIC DNA]</scope>
    <source>
        <strain evidence="2">F_SG_1</strain>
        <tissue evidence="2">Salivary glands</tissue>
    </source>
</reference>
<evidence type="ECO:0000313" key="3">
    <source>
        <dbReference type="Proteomes" id="UP001321473"/>
    </source>
</evidence>
<dbReference type="Proteomes" id="UP001321473">
    <property type="component" value="Unassembled WGS sequence"/>
</dbReference>
<dbReference type="EMBL" id="JARKHS020009408">
    <property type="protein sequence ID" value="KAK8779790.1"/>
    <property type="molecule type" value="Genomic_DNA"/>
</dbReference>
<gene>
    <name evidence="2" type="ORF">V5799_018871</name>
</gene>
<organism evidence="2 3">
    <name type="scientific">Amblyomma americanum</name>
    <name type="common">Lone star tick</name>
    <dbReference type="NCBI Taxonomy" id="6943"/>
    <lineage>
        <taxon>Eukaryota</taxon>
        <taxon>Metazoa</taxon>
        <taxon>Ecdysozoa</taxon>
        <taxon>Arthropoda</taxon>
        <taxon>Chelicerata</taxon>
        <taxon>Arachnida</taxon>
        <taxon>Acari</taxon>
        <taxon>Parasitiformes</taxon>
        <taxon>Ixodida</taxon>
        <taxon>Ixodoidea</taxon>
        <taxon>Ixodidae</taxon>
        <taxon>Amblyomminae</taxon>
        <taxon>Amblyomma</taxon>
    </lineage>
</organism>
<name>A0AAQ4EYF2_AMBAM</name>